<dbReference type="InterPro" id="IPR036388">
    <property type="entry name" value="WH-like_DNA-bd_sf"/>
</dbReference>
<dbReference type="PANTHER" id="PTHR33164">
    <property type="entry name" value="TRANSCRIPTIONAL REGULATOR, MARR FAMILY"/>
    <property type="match status" value="1"/>
</dbReference>
<dbReference type="RefSeq" id="WP_344276275.1">
    <property type="nucleotide sequence ID" value="NZ_BAAAMR010000073.1"/>
</dbReference>
<dbReference type="InterPro" id="IPR039422">
    <property type="entry name" value="MarR/SlyA-like"/>
</dbReference>
<evidence type="ECO:0000313" key="3">
    <source>
        <dbReference type="EMBL" id="GAA2156832.1"/>
    </source>
</evidence>
<keyword evidence="4" id="KW-1185">Reference proteome</keyword>
<dbReference type="Pfam" id="PF12802">
    <property type="entry name" value="MarR_2"/>
    <property type="match status" value="1"/>
</dbReference>
<reference evidence="3 4" key="1">
    <citation type="journal article" date="2019" name="Int. J. Syst. Evol. Microbiol.">
        <title>The Global Catalogue of Microorganisms (GCM) 10K type strain sequencing project: providing services to taxonomists for standard genome sequencing and annotation.</title>
        <authorList>
            <consortium name="The Broad Institute Genomics Platform"/>
            <consortium name="The Broad Institute Genome Sequencing Center for Infectious Disease"/>
            <person name="Wu L."/>
            <person name="Ma J."/>
        </authorList>
    </citation>
    <scope>NUCLEOTIDE SEQUENCE [LARGE SCALE GENOMIC DNA]</scope>
    <source>
        <strain evidence="3 4">JCM 13850</strain>
    </source>
</reference>
<dbReference type="Gene3D" id="1.10.10.10">
    <property type="entry name" value="Winged helix-like DNA-binding domain superfamily/Winged helix DNA-binding domain"/>
    <property type="match status" value="1"/>
</dbReference>
<evidence type="ECO:0000256" key="1">
    <source>
        <dbReference type="SAM" id="MobiDB-lite"/>
    </source>
</evidence>
<dbReference type="SUPFAM" id="SSF46785">
    <property type="entry name" value="Winged helix' DNA-binding domain"/>
    <property type="match status" value="1"/>
</dbReference>
<evidence type="ECO:0000259" key="2">
    <source>
        <dbReference type="PROSITE" id="PS50995"/>
    </source>
</evidence>
<gene>
    <name evidence="3" type="ORF">GCM10009727_66050</name>
</gene>
<dbReference type="EMBL" id="BAAAMR010000073">
    <property type="protein sequence ID" value="GAA2156832.1"/>
    <property type="molecule type" value="Genomic_DNA"/>
</dbReference>
<name>A0ABN3AA06_9ACTN</name>
<dbReference type="PANTHER" id="PTHR33164:SF89">
    <property type="entry name" value="MARR FAMILY REGULATORY PROTEIN"/>
    <property type="match status" value="1"/>
</dbReference>
<evidence type="ECO:0000313" key="4">
    <source>
        <dbReference type="Proteomes" id="UP001501020"/>
    </source>
</evidence>
<dbReference type="PROSITE" id="PS50995">
    <property type="entry name" value="HTH_MARR_2"/>
    <property type="match status" value="1"/>
</dbReference>
<organism evidence="3 4">
    <name type="scientific">Actinomadura napierensis</name>
    <dbReference type="NCBI Taxonomy" id="267854"/>
    <lineage>
        <taxon>Bacteria</taxon>
        <taxon>Bacillati</taxon>
        <taxon>Actinomycetota</taxon>
        <taxon>Actinomycetes</taxon>
        <taxon>Streptosporangiales</taxon>
        <taxon>Thermomonosporaceae</taxon>
        <taxon>Actinomadura</taxon>
    </lineage>
</organism>
<protein>
    <recommendedName>
        <fullName evidence="2">HTH marR-type domain-containing protein</fullName>
    </recommendedName>
</protein>
<dbReference type="SMART" id="SM00347">
    <property type="entry name" value="HTH_MARR"/>
    <property type="match status" value="1"/>
</dbReference>
<feature type="domain" description="HTH marR-type" evidence="2">
    <location>
        <begin position="42"/>
        <end position="182"/>
    </location>
</feature>
<sequence length="201" mass="21534">MSGKSGASATAGDAPDGAPAGADAHVGAGTDAGTDAAVDADLETMVQIMGRMFRGMKGSAAHEEAEELIGLVKDAGLGPRHVPVLIRLVLNGPVPVGVLARHMGLSPATVSQLVGELQRGGFVDRRPDERDRRRMIVSLDEGRRELVERFALRRLRPLRMTLEALGPVEREHFLHGWRTLVEMMERAAHEDPLGGRVSRGA</sequence>
<dbReference type="InterPro" id="IPR036390">
    <property type="entry name" value="WH_DNA-bd_sf"/>
</dbReference>
<dbReference type="InterPro" id="IPR000835">
    <property type="entry name" value="HTH_MarR-typ"/>
</dbReference>
<comment type="caution">
    <text evidence="3">The sequence shown here is derived from an EMBL/GenBank/DDBJ whole genome shotgun (WGS) entry which is preliminary data.</text>
</comment>
<dbReference type="Proteomes" id="UP001501020">
    <property type="component" value="Unassembled WGS sequence"/>
</dbReference>
<proteinExistence type="predicted"/>
<feature type="region of interest" description="Disordered" evidence="1">
    <location>
        <begin position="1"/>
        <end position="28"/>
    </location>
</feature>
<accession>A0ABN3AA06</accession>